<dbReference type="FunFam" id="3.40.50.300:FF:000149">
    <property type="entry name" value="Nuclear valosin-containing protein-like"/>
    <property type="match status" value="1"/>
</dbReference>
<reference evidence="8" key="1">
    <citation type="journal article" date="2006" name="PLoS Biol.">
        <title>Macronuclear genome sequence of the ciliate Tetrahymena thermophila, a model eukaryote.</title>
        <authorList>
            <person name="Eisen J.A."/>
            <person name="Coyne R.S."/>
            <person name="Wu M."/>
            <person name="Wu D."/>
            <person name="Thiagarajan M."/>
            <person name="Wortman J.R."/>
            <person name="Badger J.H."/>
            <person name="Ren Q."/>
            <person name="Amedeo P."/>
            <person name="Jones K.M."/>
            <person name="Tallon L.J."/>
            <person name="Delcher A.L."/>
            <person name="Salzberg S.L."/>
            <person name="Silva J.C."/>
            <person name="Haas B.J."/>
            <person name="Majoros W.H."/>
            <person name="Farzad M."/>
            <person name="Carlton J.M."/>
            <person name="Smith R.K. Jr."/>
            <person name="Garg J."/>
            <person name="Pearlman R.E."/>
            <person name="Karrer K.M."/>
            <person name="Sun L."/>
            <person name="Manning G."/>
            <person name="Elde N.C."/>
            <person name="Turkewitz A.P."/>
            <person name="Asai D.J."/>
            <person name="Wilkes D.E."/>
            <person name="Wang Y."/>
            <person name="Cai H."/>
            <person name="Collins K."/>
            <person name="Stewart B.A."/>
            <person name="Lee S.R."/>
            <person name="Wilamowska K."/>
            <person name="Weinberg Z."/>
            <person name="Ruzzo W.L."/>
            <person name="Wloga D."/>
            <person name="Gaertig J."/>
            <person name="Frankel J."/>
            <person name="Tsao C.-C."/>
            <person name="Gorovsky M.A."/>
            <person name="Keeling P.J."/>
            <person name="Waller R.F."/>
            <person name="Patron N.J."/>
            <person name="Cherry J.M."/>
            <person name="Stover N.A."/>
            <person name="Krieger C.J."/>
            <person name="del Toro C."/>
            <person name="Ryder H.F."/>
            <person name="Williamson S.C."/>
            <person name="Barbeau R.A."/>
            <person name="Hamilton E.P."/>
            <person name="Orias E."/>
        </authorList>
    </citation>
    <scope>NUCLEOTIDE SEQUENCE [LARGE SCALE GENOMIC DNA]</scope>
    <source>
        <strain evidence="8">SB210</strain>
    </source>
</reference>
<dbReference type="PROSITE" id="PS00674">
    <property type="entry name" value="AAA"/>
    <property type="match status" value="1"/>
</dbReference>
<evidence type="ECO:0000313" key="8">
    <source>
        <dbReference type="Proteomes" id="UP000009168"/>
    </source>
</evidence>
<feature type="compositionally biased region" description="Low complexity" evidence="5">
    <location>
        <begin position="130"/>
        <end position="147"/>
    </location>
</feature>
<dbReference type="AlphaFoldDB" id="Q228B7"/>
<feature type="region of interest" description="Disordered" evidence="5">
    <location>
        <begin position="521"/>
        <end position="544"/>
    </location>
</feature>
<name>Q228B7_TETTS</name>
<feature type="region of interest" description="Disordered" evidence="5">
    <location>
        <begin position="130"/>
        <end position="213"/>
    </location>
</feature>
<dbReference type="GeneID" id="7831836"/>
<dbReference type="GO" id="GO:0005524">
    <property type="term" value="F:ATP binding"/>
    <property type="evidence" value="ECO:0007669"/>
    <property type="project" value="UniProtKB-KW"/>
</dbReference>
<dbReference type="InterPro" id="IPR003593">
    <property type="entry name" value="AAA+_ATPase"/>
</dbReference>
<dbReference type="InterPro" id="IPR050168">
    <property type="entry name" value="AAA_ATPase_domain"/>
</dbReference>
<dbReference type="InParanoid" id="Q228B7"/>
<proteinExistence type="inferred from homology"/>
<evidence type="ECO:0000256" key="1">
    <source>
        <dbReference type="ARBA" id="ARBA00006914"/>
    </source>
</evidence>
<evidence type="ECO:0000259" key="6">
    <source>
        <dbReference type="SMART" id="SM00382"/>
    </source>
</evidence>
<feature type="compositionally biased region" description="Acidic residues" evidence="5">
    <location>
        <begin position="172"/>
        <end position="196"/>
    </location>
</feature>
<dbReference type="HOGENOM" id="CLU_000688_8_3_1"/>
<organism evidence="7 8">
    <name type="scientific">Tetrahymena thermophila (strain SB210)</name>
    <dbReference type="NCBI Taxonomy" id="312017"/>
    <lineage>
        <taxon>Eukaryota</taxon>
        <taxon>Sar</taxon>
        <taxon>Alveolata</taxon>
        <taxon>Ciliophora</taxon>
        <taxon>Intramacronucleata</taxon>
        <taxon>Oligohymenophorea</taxon>
        <taxon>Hymenostomatida</taxon>
        <taxon>Tetrahymenina</taxon>
        <taxon>Tetrahymenidae</taxon>
        <taxon>Tetrahymena</taxon>
    </lineage>
</organism>
<evidence type="ECO:0000256" key="5">
    <source>
        <dbReference type="SAM" id="MobiDB-lite"/>
    </source>
</evidence>
<feature type="compositionally biased region" description="Basic and acidic residues" evidence="5">
    <location>
        <begin position="157"/>
        <end position="171"/>
    </location>
</feature>
<feature type="non-terminal residue" evidence="7">
    <location>
        <position position="1"/>
    </location>
</feature>
<dbReference type="GO" id="GO:0003723">
    <property type="term" value="F:RNA binding"/>
    <property type="evidence" value="ECO:0007669"/>
    <property type="project" value="TreeGrafter"/>
</dbReference>
<comment type="similarity">
    <text evidence="1 4">Belongs to the AAA ATPase family.</text>
</comment>
<evidence type="ECO:0000256" key="2">
    <source>
        <dbReference type="ARBA" id="ARBA00022741"/>
    </source>
</evidence>
<dbReference type="RefSeq" id="XP_001029293.2">
    <property type="nucleotide sequence ID" value="XM_001029293.2"/>
</dbReference>
<dbReference type="OrthoDB" id="27435at2759"/>
<dbReference type="SMART" id="SM00382">
    <property type="entry name" value="AAA"/>
    <property type="match status" value="1"/>
</dbReference>
<evidence type="ECO:0000313" key="7">
    <source>
        <dbReference type="EMBL" id="EAR81630.2"/>
    </source>
</evidence>
<dbReference type="Gene3D" id="1.10.8.60">
    <property type="match status" value="2"/>
</dbReference>
<evidence type="ECO:0000256" key="4">
    <source>
        <dbReference type="RuleBase" id="RU003651"/>
    </source>
</evidence>
<accession>Q228B7</accession>
<dbReference type="KEGG" id="tet:TTHERM_01608700"/>
<feature type="compositionally biased region" description="Low complexity" evidence="5">
    <location>
        <begin position="199"/>
        <end position="212"/>
    </location>
</feature>
<dbReference type="GO" id="GO:1990275">
    <property type="term" value="F:preribosome binding"/>
    <property type="evidence" value="ECO:0007669"/>
    <property type="project" value="TreeGrafter"/>
</dbReference>
<feature type="domain" description="AAA+ ATPase" evidence="6">
    <location>
        <begin position="301"/>
        <end position="438"/>
    </location>
</feature>
<dbReference type="eggNOG" id="KOG0733">
    <property type="taxonomic scope" value="Eukaryota"/>
</dbReference>
<dbReference type="GO" id="GO:0042254">
    <property type="term" value="P:ribosome biogenesis"/>
    <property type="evidence" value="ECO:0007669"/>
    <property type="project" value="TreeGrafter"/>
</dbReference>
<dbReference type="GO" id="GO:0016887">
    <property type="term" value="F:ATP hydrolysis activity"/>
    <property type="evidence" value="ECO:0007669"/>
    <property type="project" value="InterPro"/>
</dbReference>
<keyword evidence="3 4" id="KW-0067">ATP-binding</keyword>
<dbReference type="STRING" id="312017.Q228B7"/>
<dbReference type="Gene3D" id="3.40.50.300">
    <property type="entry name" value="P-loop containing nucleotide triphosphate hydrolases"/>
    <property type="match status" value="2"/>
</dbReference>
<keyword evidence="2 4" id="KW-0547">Nucleotide-binding</keyword>
<dbReference type="PANTHER" id="PTHR23077:SF171">
    <property type="entry name" value="NUCLEAR VALOSIN-CONTAINING PROTEIN-LIKE"/>
    <property type="match status" value="1"/>
</dbReference>
<dbReference type="InterPro" id="IPR041569">
    <property type="entry name" value="AAA_lid_3"/>
</dbReference>
<feature type="compositionally biased region" description="Basic and acidic residues" evidence="5">
    <location>
        <begin position="535"/>
        <end position="544"/>
    </location>
</feature>
<dbReference type="InterPro" id="IPR027417">
    <property type="entry name" value="P-loop_NTPase"/>
</dbReference>
<dbReference type="SUPFAM" id="SSF52540">
    <property type="entry name" value="P-loop containing nucleoside triphosphate hydrolases"/>
    <property type="match status" value="2"/>
</dbReference>
<dbReference type="Proteomes" id="UP000009168">
    <property type="component" value="Unassembled WGS sequence"/>
</dbReference>
<protein>
    <submittedName>
        <fullName evidence="7">AAA family ATPase</fullName>
    </submittedName>
</protein>
<dbReference type="EMBL" id="GG662446">
    <property type="protein sequence ID" value="EAR81630.2"/>
    <property type="molecule type" value="Genomic_DNA"/>
</dbReference>
<evidence type="ECO:0000256" key="3">
    <source>
        <dbReference type="ARBA" id="ARBA00022840"/>
    </source>
</evidence>
<dbReference type="Pfam" id="PF17862">
    <property type="entry name" value="AAA_lid_3"/>
    <property type="match status" value="2"/>
</dbReference>
<dbReference type="InterPro" id="IPR003960">
    <property type="entry name" value="ATPase_AAA_CS"/>
</dbReference>
<sequence>MERRIVSELLSCLDKLPNDVFVIATTSRPETLEMAIRRSGRFDSEISLPVPDEKSRIEILQTILKEIPIASSISIDSLAKDTPGYVPADLNALIKKAGVYAVQRIANLVQKLKSEDESIQIPMTVEQIQQQQQSSSQQQLEIQSELQNDQAQSNNKQNDKEIESKAEKMEQELESDSSDCEDIGESDEDIESDDEEMNKNQQNGKNNSNQENQLKKQLQVTYKVNEEDMIKYKVKCEIQEEDLSKSLKEIQPTGKREGFATIPQVTWDDIGALDEMKKELTNNIILPILEPGRFEAFNIASPAGVLLYGPPGCGKTLLAKAVANASKANFISVKGPELLNKYVGESEKSVRQVFSRAKASAPCIIFFDELDALVPKRGGDSTNQVTERVVNSLLAELDGFEGRKQVYVIAATNRPDIIDPAILRGGRLDKLLYVPLPTNDEKVSILEALIRKTPLEQDVNLKQIAHDKRTDGFSGADLGSLVKESALNAILTGKKTVCMGDFNHAMNKVFPSLSQKDRKSYEQLQRTLKSSKNHIKSEVEEEKS</sequence>
<dbReference type="Pfam" id="PF00004">
    <property type="entry name" value="AAA"/>
    <property type="match status" value="2"/>
</dbReference>
<dbReference type="InterPro" id="IPR003959">
    <property type="entry name" value="ATPase_AAA_core"/>
</dbReference>
<keyword evidence="8" id="KW-1185">Reference proteome</keyword>
<dbReference type="GO" id="GO:0005634">
    <property type="term" value="C:nucleus"/>
    <property type="evidence" value="ECO:0007669"/>
    <property type="project" value="TreeGrafter"/>
</dbReference>
<gene>
    <name evidence="7" type="ORF">TTHERM_01608700</name>
</gene>
<dbReference type="PANTHER" id="PTHR23077">
    <property type="entry name" value="AAA-FAMILY ATPASE"/>
    <property type="match status" value="1"/>
</dbReference>